<evidence type="ECO:0000313" key="3">
    <source>
        <dbReference type="Proteomes" id="UP000320095"/>
    </source>
</evidence>
<dbReference type="RefSeq" id="WP_140696951.1">
    <property type="nucleotide sequence ID" value="NZ_RCZG01000013.1"/>
</dbReference>
<dbReference type="Proteomes" id="UP000320095">
    <property type="component" value="Unassembled WGS sequence"/>
</dbReference>
<name>A0A502E2J1_9MYCO</name>
<gene>
    <name evidence="2" type="ORF">EAH80_24450</name>
</gene>
<reference evidence="2 3" key="1">
    <citation type="journal article" date="2019" name="Environ. Microbiol.">
        <title>Species interactions and distinct microbial communities in high Arctic permafrost affected cryosols are associated with the CH4 and CO2 gas fluxes.</title>
        <authorList>
            <person name="Altshuler I."/>
            <person name="Hamel J."/>
            <person name="Turney S."/>
            <person name="Magnuson E."/>
            <person name="Levesque R."/>
            <person name="Greer C."/>
            <person name="Whyte L.G."/>
        </authorList>
    </citation>
    <scope>NUCLEOTIDE SEQUENCE [LARGE SCALE GENOMIC DNA]</scope>
    <source>
        <strain evidence="2 3">S5.20</strain>
    </source>
</reference>
<feature type="signal peptide" evidence="1">
    <location>
        <begin position="1"/>
        <end position="17"/>
    </location>
</feature>
<proteinExistence type="predicted"/>
<evidence type="ECO:0000256" key="1">
    <source>
        <dbReference type="SAM" id="SignalP"/>
    </source>
</evidence>
<keyword evidence="3" id="KW-1185">Reference proteome</keyword>
<dbReference type="OrthoDB" id="4480650at2"/>
<sequence>MNVLLAFLILSAPFAFAALLSWASHRNDAVRSHLINQFGDPDWYRVQHDADAARTRFEHTPSWPVSGVTGERR</sequence>
<evidence type="ECO:0000313" key="2">
    <source>
        <dbReference type="EMBL" id="TPG31169.1"/>
    </source>
</evidence>
<feature type="chain" id="PRO_5021450297" evidence="1">
    <location>
        <begin position="18"/>
        <end position="73"/>
    </location>
</feature>
<organism evidence="2 3">
    <name type="scientific">Mycolicibacterium hodleri</name>
    <dbReference type="NCBI Taxonomy" id="49897"/>
    <lineage>
        <taxon>Bacteria</taxon>
        <taxon>Bacillati</taxon>
        <taxon>Actinomycetota</taxon>
        <taxon>Actinomycetes</taxon>
        <taxon>Mycobacteriales</taxon>
        <taxon>Mycobacteriaceae</taxon>
        <taxon>Mycolicibacterium</taxon>
    </lineage>
</organism>
<keyword evidence="1" id="KW-0732">Signal</keyword>
<comment type="caution">
    <text evidence="2">The sequence shown here is derived from an EMBL/GenBank/DDBJ whole genome shotgun (WGS) entry which is preliminary data.</text>
</comment>
<protein>
    <submittedName>
        <fullName evidence="2">Uncharacterized protein</fullName>
    </submittedName>
</protein>
<dbReference type="AlphaFoldDB" id="A0A502E2J1"/>
<dbReference type="EMBL" id="RCZG01000013">
    <property type="protein sequence ID" value="TPG31169.1"/>
    <property type="molecule type" value="Genomic_DNA"/>
</dbReference>
<accession>A0A502E2J1</accession>